<dbReference type="EMBL" id="CM044704">
    <property type="protein sequence ID" value="KAI5667011.1"/>
    <property type="molecule type" value="Genomic_DNA"/>
</dbReference>
<keyword evidence="2" id="KW-1185">Reference proteome</keyword>
<name>A0ACC0B301_CATRO</name>
<protein>
    <submittedName>
        <fullName evidence="1">Uncharacterized protein</fullName>
    </submittedName>
</protein>
<organism evidence="1 2">
    <name type="scientific">Catharanthus roseus</name>
    <name type="common">Madagascar periwinkle</name>
    <name type="synonym">Vinca rosea</name>
    <dbReference type="NCBI Taxonomy" id="4058"/>
    <lineage>
        <taxon>Eukaryota</taxon>
        <taxon>Viridiplantae</taxon>
        <taxon>Streptophyta</taxon>
        <taxon>Embryophyta</taxon>
        <taxon>Tracheophyta</taxon>
        <taxon>Spermatophyta</taxon>
        <taxon>Magnoliopsida</taxon>
        <taxon>eudicotyledons</taxon>
        <taxon>Gunneridae</taxon>
        <taxon>Pentapetalae</taxon>
        <taxon>asterids</taxon>
        <taxon>lamiids</taxon>
        <taxon>Gentianales</taxon>
        <taxon>Apocynaceae</taxon>
        <taxon>Rauvolfioideae</taxon>
        <taxon>Vinceae</taxon>
        <taxon>Catharanthinae</taxon>
        <taxon>Catharanthus</taxon>
    </lineage>
</organism>
<sequence>MKQSLKHRFGAGNHEEQIQYQPKKHFIELNSISCAIPRVDGGHLNNANYVSYVLGIEDKGRNMEKELGAILKDLPISLSLYPSLICYEVSLVGLELFLESIFLTIMNNASIESIVVCFGLDGALFDILHDKCLGKFVENVGYVSSFLDTFMETHNDLVSLNQPMSFEFLLKDFENLMGVNLELLKVNPLAFEKSNLRKEAFKQVWKDFVVGHLYYHRPFKE</sequence>
<reference evidence="2" key="1">
    <citation type="journal article" date="2023" name="Nat. Plants">
        <title>Single-cell RNA sequencing provides a high-resolution roadmap for understanding the multicellular compartmentation of specialized metabolism.</title>
        <authorList>
            <person name="Sun S."/>
            <person name="Shen X."/>
            <person name="Li Y."/>
            <person name="Li Y."/>
            <person name="Wang S."/>
            <person name="Li R."/>
            <person name="Zhang H."/>
            <person name="Shen G."/>
            <person name="Guo B."/>
            <person name="Wei J."/>
            <person name="Xu J."/>
            <person name="St-Pierre B."/>
            <person name="Chen S."/>
            <person name="Sun C."/>
        </authorList>
    </citation>
    <scope>NUCLEOTIDE SEQUENCE [LARGE SCALE GENOMIC DNA]</scope>
</reference>
<proteinExistence type="predicted"/>
<comment type="caution">
    <text evidence="1">The sequence shown here is derived from an EMBL/GenBank/DDBJ whole genome shotgun (WGS) entry which is preliminary data.</text>
</comment>
<evidence type="ECO:0000313" key="1">
    <source>
        <dbReference type="EMBL" id="KAI5667011.1"/>
    </source>
</evidence>
<dbReference type="Proteomes" id="UP001060085">
    <property type="component" value="Linkage Group LG04"/>
</dbReference>
<evidence type="ECO:0000313" key="2">
    <source>
        <dbReference type="Proteomes" id="UP001060085"/>
    </source>
</evidence>
<gene>
    <name evidence="1" type="ORF">M9H77_16864</name>
</gene>
<accession>A0ACC0B301</accession>